<keyword evidence="1" id="KW-0732">Signal</keyword>
<dbReference type="PANTHER" id="PTHR21666:SF289">
    <property type="entry name" value="L-ALA--D-GLU ENDOPEPTIDASE"/>
    <property type="match status" value="1"/>
</dbReference>
<dbReference type="Proteomes" id="UP000319209">
    <property type="component" value="Chromosome"/>
</dbReference>
<name>A0A516GNZ0_9FLAO</name>
<dbReference type="AlphaFoldDB" id="A0A516GNZ0"/>
<dbReference type="CDD" id="cd12797">
    <property type="entry name" value="M23_peptidase"/>
    <property type="match status" value="1"/>
</dbReference>
<feature type="transmembrane region" description="Helical" evidence="2">
    <location>
        <begin position="42"/>
        <end position="63"/>
    </location>
</feature>
<dbReference type="InterPro" id="IPR011055">
    <property type="entry name" value="Dup_hybrid_motif"/>
</dbReference>
<protein>
    <submittedName>
        <fullName evidence="4">M23 family metallopeptidase</fullName>
    </submittedName>
</protein>
<feature type="domain" description="M23ase beta-sheet core" evidence="3">
    <location>
        <begin position="187"/>
        <end position="282"/>
    </location>
</feature>
<dbReference type="RefSeq" id="WP_143380118.1">
    <property type="nucleotide sequence ID" value="NZ_CP041637.1"/>
</dbReference>
<dbReference type="InterPro" id="IPR050570">
    <property type="entry name" value="Cell_wall_metabolism_enzyme"/>
</dbReference>
<evidence type="ECO:0000256" key="1">
    <source>
        <dbReference type="ARBA" id="ARBA00022729"/>
    </source>
</evidence>
<dbReference type="KEGG" id="fop:FNB79_04220"/>
<dbReference type="PANTHER" id="PTHR21666">
    <property type="entry name" value="PEPTIDASE-RELATED"/>
    <property type="match status" value="1"/>
</dbReference>
<sequence>MKQKKTKNKKIAKKLLHKYRLVILNEDTFEERLSFKLTRLNVFVVLSLSSIFLIAGTTLFIAFTPLREYIPGYSSTALKKSAAELHYKVDSLQQVLHENEQFYSSIKQVLEGDISTNNINKDSIIAATKFEVTQVDLSATRADSILREKVEKEDKYNVFDSATTAANFVLFPPVSGEISEPYNTNDKHFAVDIIVAKNSPIKATADGRVIFAEWTTQTGYVIILEHSYGLISVYKHNASLTKDQGDLVKAGEVIATAGNSGEFTTGPHLHFELWSDGYPINPINFIDFKP</sequence>
<evidence type="ECO:0000313" key="5">
    <source>
        <dbReference type="Proteomes" id="UP000319209"/>
    </source>
</evidence>
<dbReference type="GO" id="GO:0004222">
    <property type="term" value="F:metalloendopeptidase activity"/>
    <property type="evidence" value="ECO:0007669"/>
    <property type="project" value="TreeGrafter"/>
</dbReference>
<keyword evidence="2" id="KW-0472">Membrane</keyword>
<dbReference type="Pfam" id="PF01551">
    <property type="entry name" value="Peptidase_M23"/>
    <property type="match status" value="1"/>
</dbReference>
<dbReference type="SUPFAM" id="SSF51261">
    <property type="entry name" value="Duplicated hybrid motif"/>
    <property type="match status" value="1"/>
</dbReference>
<keyword evidence="5" id="KW-1185">Reference proteome</keyword>
<dbReference type="InterPro" id="IPR016047">
    <property type="entry name" value="M23ase_b-sheet_dom"/>
</dbReference>
<organism evidence="4 5">
    <name type="scientific">Formosa sediminum</name>
    <dbReference type="NCBI Taxonomy" id="2594004"/>
    <lineage>
        <taxon>Bacteria</taxon>
        <taxon>Pseudomonadati</taxon>
        <taxon>Bacteroidota</taxon>
        <taxon>Flavobacteriia</taxon>
        <taxon>Flavobacteriales</taxon>
        <taxon>Flavobacteriaceae</taxon>
        <taxon>Formosa</taxon>
    </lineage>
</organism>
<evidence type="ECO:0000256" key="2">
    <source>
        <dbReference type="SAM" id="Phobius"/>
    </source>
</evidence>
<evidence type="ECO:0000259" key="3">
    <source>
        <dbReference type="Pfam" id="PF01551"/>
    </source>
</evidence>
<accession>A0A516GNZ0</accession>
<dbReference type="OrthoDB" id="9814377at2"/>
<keyword evidence="2" id="KW-0812">Transmembrane</keyword>
<evidence type="ECO:0000313" key="4">
    <source>
        <dbReference type="EMBL" id="QDO93213.1"/>
    </source>
</evidence>
<gene>
    <name evidence="4" type="ORF">FNB79_04220</name>
</gene>
<keyword evidence="2" id="KW-1133">Transmembrane helix</keyword>
<proteinExistence type="predicted"/>
<reference evidence="4 5" key="1">
    <citation type="submission" date="2019-07" db="EMBL/GenBank/DDBJ databases">
        <title>Genome sequencing for Formosa sp. PS13.</title>
        <authorList>
            <person name="Park S.-J."/>
        </authorList>
    </citation>
    <scope>NUCLEOTIDE SEQUENCE [LARGE SCALE GENOMIC DNA]</scope>
    <source>
        <strain evidence="4 5">PS13</strain>
    </source>
</reference>
<dbReference type="Gene3D" id="2.70.70.10">
    <property type="entry name" value="Glucose Permease (Domain IIA)"/>
    <property type="match status" value="1"/>
</dbReference>
<dbReference type="EMBL" id="CP041637">
    <property type="protein sequence ID" value="QDO93213.1"/>
    <property type="molecule type" value="Genomic_DNA"/>
</dbReference>